<keyword evidence="3" id="KW-1185">Reference proteome</keyword>
<protein>
    <submittedName>
        <fullName evidence="2">Uncharacterized protein</fullName>
    </submittedName>
</protein>
<evidence type="ECO:0000313" key="2">
    <source>
        <dbReference type="EMBL" id="PWB93743.1"/>
    </source>
</evidence>
<evidence type="ECO:0000256" key="1">
    <source>
        <dbReference type="SAM" id="MobiDB-lite"/>
    </source>
</evidence>
<comment type="caution">
    <text evidence="2">The sequence shown here is derived from an EMBL/GenBank/DDBJ whole genome shotgun (WGS) entry which is preliminary data.</text>
</comment>
<evidence type="ECO:0000313" key="3">
    <source>
        <dbReference type="Proteomes" id="UP000245137"/>
    </source>
</evidence>
<dbReference type="EMBL" id="PUIV01000016">
    <property type="protein sequence ID" value="PWB93743.1"/>
    <property type="molecule type" value="Genomic_DNA"/>
</dbReference>
<proteinExistence type="predicted"/>
<feature type="compositionally biased region" description="Basic and acidic residues" evidence="1">
    <location>
        <begin position="62"/>
        <end position="78"/>
    </location>
</feature>
<dbReference type="RefSeq" id="WP_108917404.1">
    <property type="nucleotide sequence ID" value="NZ_BGJY01000016.1"/>
</dbReference>
<name>A0A2U1SQ75_METSR</name>
<organism evidence="2 3">
    <name type="scientific">Methylosinus sporium</name>
    <dbReference type="NCBI Taxonomy" id="428"/>
    <lineage>
        <taxon>Bacteria</taxon>
        <taxon>Pseudomonadati</taxon>
        <taxon>Pseudomonadota</taxon>
        <taxon>Alphaproteobacteria</taxon>
        <taxon>Hyphomicrobiales</taxon>
        <taxon>Methylocystaceae</taxon>
        <taxon>Methylosinus</taxon>
    </lineage>
</organism>
<dbReference type="Proteomes" id="UP000245137">
    <property type="component" value="Unassembled WGS sequence"/>
</dbReference>
<accession>A0A2U1SQ75</accession>
<sequence>MSPADAPEPGEYLVLANDNNTVDGPTAEPPRNADVIIPELGHLIGRSTAREDFAACIAGANDNDKGSEGDDRINASRT</sequence>
<gene>
    <name evidence="2" type="ORF">C5689_11425</name>
</gene>
<reference evidence="2 3" key="1">
    <citation type="journal article" date="2018" name="Appl. Microbiol. Biotechnol.">
        <title>Co-cultivation of the strictly anaerobic methanogen Methanosarcina barkeri with aerobic methanotrophs in an oxygen-limited membrane bioreactor.</title>
        <authorList>
            <person name="In 't Zandt M.H."/>
            <person name="van den Bosch T.J.M."/>
            <person name="Rijkers R."/>
            <person name="van Kessel M.A.H.J."/>
            <person name="Jetten M.S.M."/>
            <person name="Welte C.U."/>
        </authorList>
    </citation>
    <scope>NUCLEOTIDE SEQUENCE [LARGE SCALE GENOMIC DNA]</scope>
    <source>
        <strain evidence="2 3">DSM 17706</strain>
    </source>
</reference>
<feature type="region of interest" description="Disordered" evidence="1">
    <location>
        <begin position="59"/>
        <end position="78"/>
    </location>
</feature>
<feature type="region of interest" description="Disordered" evidence="1">
    <location>
        <begin position="1"/>
        <end position="32"/>
    </location>
</feature>
<dbReference type="AlphaFoldDB" id="A0A2U1SQ75"/>